<comment type="similarity">
    <text evidence="3">Belongs to the methyltransferase superfamily. Arsenite methyltransferase family.</text>
</comment>
<evidence type="ECO:0000256" key="7">
    <source>
        <dbReference type="ARBA" id="ARBA00047943"/>
    </source>
</evidence>
<comment type="caution">
    <text evidence="10">The sequence shown here is derived from an EMBL/GenBank/DDBJ whole genome shotgun (WGS) entry which is preliminary data.</text>
</comment>
<dbReference type="GO" id="GO:0032259">
    <property type="term" value="P:methylation"/>
    <property type="evidence" value="ECO:0007669"/>
    <property type="project" value="UniProtKB-KW"/>
</dbReference>
<evidence type="ECO:0000313" key="10">
    <source>
        <dbReference type="EMBL" id="EAT58260.1"/>
    </source>
</evidence>
<dbReference type="EC" id="2.1.1.137" evidence="4"/>
<dbReference type="CDD" id="cd02440">
    <property type="entry name" value="AdoMet_MTases"/>
    <property type="match status" value="1"/>
</dbReference>
<evidence type="ECO:0000256" key="3">
    <source>
        <dbReference type="ARBA" id="ARBA00034487"/>
    </source>
</evidence>
<gene>
    <name evidence="10" type="ORF">CferDRAFT_0246</name>
</gene>
<dbReference type="InterPro" id="IPR025714">
    <property type="entry name" value="Methyltranfer_dom"/>
</dbReference>
<comment type="catalytic activity">
    <reaction evidence="7">
        <text>arsenic triglutathione + 2 [thioredoxin]-dithiol + 2 S-adenosyl-L-methionine + H2O = dimethylarsinous acid + 2 [thioredoxin]-disulfide + 3 glutathione + 2 S-adenosyl-L-homocysteine + 2 H(+)</text>
        <dbReference type="Rhea" id="RHEA:69464"/>
        <dbReference type="Rhea" id="RHEA-COMP:10698"/>
        <dbReference type="Rhea" id="RHEA-COMP:10700"/>
        <dbReference type="ChEBI" id="CHEBI:15377"/>
        <dbReference type="ChEBI" id="CHEBI:15378"/>
        <dbReference type="ChEBI" id="CHEBI:23808"/>
        <dbReference type="ChEBI" id="CHEBI:29950"/>
        <dbReference type="ChEBI" id="CHEBI:50058"/>
        <dbReference type="ChEBI" id="CHEBI:57856"/>
        <dbReference type="ChEBI" id="CHEBI:57925"/>
        <dbReference type="ChEBI" id="CHEBI:59789"/>
        <dbReference type="ChEBI" id="CHEBI:183640"/>
        <dbReference type="EC" id="2.1.1.137"/>
    </reaction>
</comment>
<reference evidence="10 11" key="1">
    <citation type="submission" date="2006-07" db="EMBL/GenBank/DDBJ databases">
        <title>Annotation of the draft genome assembly of Chlorobium ferroxidans DSM 13031.</title>
        <authorList>
            <consortium name="US DOE Joint Genome Institute (JGI-ORNL)"/>
            <person name="Larimer F."/>
            <person name="Land M."/>
            <person name="Hauser L."/>
        </authorList>
    </citation>
    <scope>NUCLEOTIDE SEQUENCE [LARGE SCALE GENOMIC DNA]</scope>
    <source>
        <strain evidence="10 11">DSM 13031</strain>
    </source>
</reference>
<keyword evidence="2" id="KW-0949">S-adenosyl-L-methionine</keyword>
<evidence type="ECO:0000256" key="6">
    <source>
        <dbReference type="ARBA" id="ARBA00047941"/>
    </source>
</evidence>
<dbReference type="Gene3D" id="3.40.50.150">
    <property type="entry name" value="Vaccinia Virus protein VP39"/>
    <property type="match status" value="1"/>
</dbReference>
<dbReference type="InterPro" id="IPR026669">
    <property type="entry name" value="Arsenite_MeTrfase-like"/>
</dbReference>
<reference evidence="10 11" key="2">
    <citation type="submission" date="2006-07" db="EMBL/GenBank/DDBJ databases">
        <title>Sequencing of the draft genome and assembly of Chlorobium ferroxidans DSM 13031.</title>
        <authorList>
            <consortium name="US DOE Joint Genome Institute (JGI-PGF)"/>
            <person name="Copeland A."/>
            <person name="Lucas S."/>
            <person name="Lapidus A."/>
            <person name="Barry K."/>
            <person name="Glavina del Rio T."/>
            <person name="Dalin E."/>
            <person name="Tice H."/>
            <person name="Bruce D."/>
            <person name="Pitluck S."/>
            <person name="Richardson P."/>
        </authorList>
    </citation>
    <scope>NUCLEOTIDE SEQUENCE [LARGE SCALE GENOMIC DNA]</scope>
    <source>
        <strain evidence="10 11">DSM 13031</strain>
    </source>
</reference>
<dbReference type="Pfam" id="PF13847">
    <property type="entry name" value="Methyltransf_31"/>
    <property type="match status" value="1"/>
</dbReference>
<proteinExistence type="inferred from homology"/>
<dbReference type="AlphaFoldDB" id="Q0YPN2"/>
<keyword evidence="10" id="KW-0489">Methyltransferase</keyword>
<dbReference type="OrthoDB" id="9770553at2"/>
<feature type="domain" description="Methyltransferase" evidence="9">
    <location>
        <begin position="75"/>
        <end position="221"/>
    </location>
</feature>
<dbReference type="NCBIfam" id="NF008823">
    <property type="entry name" value="PRK11873.1"/>
    <property type="match status" value="1"/>
</dbReference>
<evidence type="ECO:0000256" key="8">
    <source>
        <dbReference type="ARBA" id="ARBA00048428"/>
    </source>
</evidence>
<keyword evidence="11" id="KW-1185">Reference proteome</keyword>
<keyword evidence="1 10" id="KW-0808">Transferase</keyword>
<dbReference type="PANTHER" id="PTHR43675">
    <property type="entry name" value="ARSENITE METHYLTRANSFERASE"/>
    <property type="match status" value="1"/>
</dbReference>
<dbReference type="EMBL" id="AASE01000025">
    <property type="protein sequence ID" value="EAT58260.1"/>
    <property type="molecule type" value="Genomic_DNA"/>
</dbReference>
<organism evidence="10 11">
    <name type="scientific">Chlorobium ferrooxidans DSM 13031</name>
    <dbReference type="NCBI Taxonomy" id="377431"/>
    <lineage>
        <taxon>Bacteria</taxon>
        <taxon>Pseudomonadati</taxon>
        <taxon>Chlorobiota</taxon>
        <taxon>Chlorobiia</taxon>
        <taxon>Chlorobiales</taxon>
        <taxon>Chlorobiaceae</taxon>
        <taxon>Chlorobium/Pelodictyon group</taxon>
        <taxon>Chlorobium</taxon>
    </lineage>
</organism>
<dbReference type="GO" id="GO:0030791">
    <property type="term" value="F:arsenite methyltransferase activity"/>
    <property type="evidence" value="ECO:0007669"/>
    <property type="project" value="UniProtKB-EC"/>
</dbReference>
<evidence type="ECO:0000256" key="4">
    <source>
        <dbReference type="ARBA" id="ARBA00034521"/>
    </source>
</evidence>
<accession>Q0YPN2</accession>
<evidence type="ECO:0000256" key="1">
    <source>
        <dbReference type="ARBA" id="ARBA00022679"/>
    </source>
</evidence>
<evidence type="ECO:0000313" key="11">
    <source>
        <dbReference type="Proteomes" id="UP000004162"/>
    </source>
</evidence>
<dbReference type="RefSeq" id="WP_006367136.1">
    <property type="nucleotide sequence ID" value="NZ_AASE01000025.1"/>
</dbReference>
<comment type="catalytic activity">
    <reaction evidence="6">
        <text>arsenic triglutathione + [thioredoxin]-dithiol + S-adenosyl-L-methionine + 2 H2O = methylarsonous acid + [thioredoxin]-disulfide + 3 glutathione + S-adenosyl-L-homocysteine + H(+)</text>
        <dbReference type="Rhea" id="RHEA:69460"/>
        <dbReference type="Rhea" id="RHEA-COMP:10698"/>
        <dbReference type="Rhea" id="RHEA-COMP:10700"/>
        <dbReference type="ChEBI" id="CHEBI:15377"/>
        <dbReference type="ChEBI" id="CHEBI:15378"/>
        <dbReference type="ChEBI" id="CHEBI:17826"/>
        <dbReference type="ChEBI" id="CHEBI:29950"/>
        <dbReference type="ChEBI" id="CHEBI:50058"/>
        <dbReference type="ChEBI" id="CHEBI:57856"/>
        <dbReference type="ChEBI" id="CHEBI:57925"/>
        <dbReference type="ChEBI" id="CHEBI:59789"/>
        <dbReference type="ChEBI" id="CHEBI:183640"/>
        <dbReference type="EC" id="2.1.1.137"/>
    </reaction>
</comment>
<evidence type="ECO:0000256" key="5">
    <source>
        <dbReference type="ARBA" id="ARBA00034545"/>
    </source>
</evidence>
<evidence type="ECO:0000259" key="9">
    <source>
        <dbReference type="Pfam" id="PF13847"/>
    </source>
</evidence>
<dbReference type="Proteomes" id="UP000004162">
    <property type="component" value="Unassembled WGS sequence"/>
</dbReference>
<evidence type="ECO:0000256" key="2">
    <source>
        <dbReference type="ARBA" id="ARBA00022691"/>
    </source>
</evidence>
<sequence length="275" mass="29553">MEQKSIRDAIKERYGATVKRGSLFGCCKPSGVMEPEFIESASRVAGYSDLELQSIPDGANLGLGCGNPVALAVMKEGDVVLDLGSGAGVDAFLASNKVGERGRVIGVDMTPEMIERARVNARNNGYRNVEFRQGEIENLPIESSSVDVIISNCVINLSTDKPKVFQEAFRVLKPGGSLVVSDMALLEALPDYLGSSVEAYIRCIAGAIRKDDYLDAIKRAGFEEVTVVGESHFPAELIADQPMLKEVVATMQIPMSEIQRIGSTVVSLKVAAKKP</sequence>
<comment type="catalytic activity">
    <reaction evidence="8">
        <text>arsenic triglutathione + 3 [thioredoxin]-dithiol + 3 S-adenosyl-L-methionine = trimethylarsine + 3 [thioredoxin]-disulfide + 3 glutathione + 3 S-adenosyl-L-homocysteine + 3 H(+)</text>
        <dbReference type="Rhea" id="RHEA:69432"/>
        <dbReference type="Rhea" id="RHEA-COMP:10698"/>
        <dbReference type="Rhea" id="RHEA-COMP:10700"/>
        <dbReference type="ChEBI" id="CHEBI:15378"/>
        <dbReference type="ChEBI" id="CHEBI:27130"/>
        <dbReference type="ChEBI" id="CHEBI:29950"/>
        <dbReference type="ChEBI" id="CHEBI:50058"/>
        <dbReference type="ChEBI" id="CHEBI:57856"/>
        <dbReference type="ChEBI" id="CHEBI:57925"/>
        <dbReference type="ChEBI" id="CHEBI:59789"/>
        <dbReference type="ChEBI" id="CHEBI:183640"/>
        <dbReference type="EC" id="2.1.1.137"/>
    </reaction>
</comment>
<protein>
    <recommendedName>
        <fullName evidence="5">Arsenite methyltransferase</fullName>
        <ecNumber evidence="4">2.1.1.137</ecNumber>
    </recommendedName>
</protein>
<dbReference type="SUPFAM" id="SSF53335">
    <property type="entry name" value="S-adenosyl-L-methionine-dependent methyltransferases"/>
    <property type="match status" value="1"/>
</dbReference>
<dbReference type="PANTHER" id="PTHR43675:SF8">
    <property type="entry name" value="ARSENITE METHYLTRANSFERASE"/>
    <property type="match status" value="1"/>
</dbReference>
<name>Q0YPN2_9CHLB</name>
<dbReference type="InterPro" id="IPR029063">
    <property type="entry name" value="SAM-dependent_MTases_sf"/>
</dbReference>